<dbReference type="InterPro" id="IPR050175">
    <property type="entry name" value="Complex_I_Subunit_2"/>
</dbReference>
<organism evidence="20">
    <name type="scientific">Lomis hirta</name>
    <dbReference type="NCBI Taxonomy" id="177234"/>
    <lineage>
        <taxon>Eukaryota</taxon>
        <taxon>Metazoa</taxon>
        <taxon>Ecdysozoa</taxon>
        <taxon>Arthropoda</taxon>
        <taxon>Crustacea</taxon>
        <taxon>Multicrustacea</taxon>
        <taxon>Malacostraca</taxon>
        <taxon>Eumalacostraca</taxon>
        <taxon>Eucarida</taxon>
        <taxon>Decapoda</taxon>
        <taxon>Pleocyemata</taxon>
        <taxon>Anomura</taxon>
        <taxon>Lomoidea</taxon>
        <taxon>Lomidae</taxon>
        <taxon>Lomis</taxon>
    </lineage>
</organism>
<comment type="subcellular location">
    <subcellularLocation>
        <location evidence="2 18">Mitochondrion inner membrane</location>
        <topology evidence="2 18">Multi-pass membrane protein</topology>
    </subcellularLocation>
</comment>
<dbReference type="PANTHER" id="PTHR46552:SF1">
    <property type="entry name" value="NADH-UBIQUINONE OXIDOREDUCTASE CHAIN 2"/>
    <property type="match status" value="1"/>
</dbReference>
<dbReference type="GO" id="GO:0006120">
    <property type="term" value="P:mitochondrial electron transport, NADH to ubiquinone"/>
    <property type="evidence" value="ECO:0007669"/>
    <property type="project" value="InterPro"/>
</dbReference>
<feature type="transmembrane region" description="Helical" evidence="18">
    <location>
        <begin position="265"/>
        <end position="286"/>
    </location>
</feature>
<keyword evidence="12 18" id="KW-1133">Transmembrane helix</keyword>
<dbReference type="EMBL" id="KY352239">
    <property type="protein sequence ID" value="ASS30679.1"/>
    <property type="molecule type" value="Genomic_DNA"/>
</dbReference>
<gene>
    <name evidence="20" type="primary">nad2</name>
</gene>
<dbReference type="EC" id="7.1.1.2" evidence="4 18"/>
<keyword evidence="10 18" id="KW-1278">Translocase</keyword>
<evidence type="ECO:0000256" key="15">
    <source>
        <dbReference type="ARBA" id="ARBA00023128"/>
    </source>
</evidence>
<keyword evidence="8 18" id="KW-0812">Transmembrane</keyword>
<feature type="domain" description="NADH:quinone oxidoreductase/Mrp antiporter transmembrane" evidence="19">
    <location>
        <begin position="84"/>
        <end position="279"/>
    </location>
</feature>
<accession>A0A3Q8B8M5</accession>
<geneLocation type="mitochondrion" evidence="20"/>
<evidence type="ECO:0000256" key="10">
    <source>
        <dbReference type="ARBA" id="ARBA00022967"/>
    </source>
</evidence>
<evidence type="ECO:0000256" key="12">
    <source>
        <dbReference type="ARBA" id="ARBA00022989"/>
    </source>
</evidence>
<protein>
    <recommendedName>
        <fullName evidence="5 18">NADH-ubiquinone oxidoreductase chain 2</fullName>
        <ecNumber evidence="4 18">7.1.1.2</ecNumber>
    </recommendedName>
</protein>
<evidence type="ECO:0000256" key="5">
    <source>
        <dbReference type="ARBA" id="ARBA00021008"/>
    </source>
</evidence>
<evidence type="ECO:0000256" key="4">
    <source>
        <dbReference type="ARBA" id="ARBA00012944"/>
    </source>
</evidence>
<evidence type="ECO:0000256" key="3">
    <source>
        <dbReference type="ARBA" id="ARBA00007012"/>
    </source>
</evidence>
<keyword evidence="16 18" id="KW-0472">Membrane</keyword>
<dbReference type="InterPro" id="IPR003917">
    <property type="entry name" value="NADH_UbQ_OxRdtase_chain2"/>
</dbReference>
<proteinExistence type="inferred from homology"/>
<keyword evidence="6" id="KW-0813">Transport</keyword>
<dbReference type="PRINTS" id="PR01436">
    <property type="entry name" value="NADHDHGNASE2"/>
</dbReference>
<dbReference type="PANTHER" id="PTHR46552">
    <property type="entry name" value="NADH-UBIQUINONE OXIDOREDUCTASE CHAIN 2"/>
    <property type="match status" value="1"/>
</dbReference>
<evidence type="ECO:0000256" key="6">
    <source>
        <dbReference type="ARBA" id="ARBA00022448"/>
    </source>
</evidence>
<evidence type="ECO:0000256" key="8">
    <source>
        <dbReference type="ARBA" id="ARBA00022692"/>
    </source>
</evidence>
<comment type="function">
    <text evidence="18">Core subunit of the mitochondrial membrane respiratory chain NADH dehydrogenase (Complex I) which catalyzes electron transfer from NADH through the respiratory chain, using ubiquinone as an electron acceptor. Essential for the catalytic activity and assembly of complex I.</text>
</comment>
<evidence type="ECO:0000256" key="9">
    <source>
        <dbReference type="ARBA" id="ARBA00022792"/>
    </source>
</evidence>
<feature type="transmembrane region" description="Helical" evidence="18">
    <location>
        <begin position="142"/>
        <end position="163"/>
    </location>
</feature>
<dbReference type="AlphaFoldDB" id="A0A3Q8B8M5"/>
<evidence type="ECO:0000256" key="13">
    <source>
        <dbReference type="ARBA" id="ARBA00023027"/>
    </source>
</evidence>
<evidence type="ECO:0000256" key="18">
    <source>
        <dbReference type="RuleBase" id="RU003403"/>
    </source>
</evidence>
<dbReference type="Pfam" id="PF00361">
    <property type="entry name" value="Proton_antipo_M"/>
    <property type="match status" value="2"/>
</dbReference>
<keyword evidence="11 18" id="KW-0249">Electron transport</keyword>
<sequence length="334" mass="37588">MYFSSLNVLFFSTLTTGMLLTISSSSWFGIWAGLELNLLSFIPLIVSTNNKYSSEAALKYFLIQALGSSFIIFSGTALLFSLTLPSIVLSCSLLLKLGAAPFHFWFPQIMEGLMWPQLIILMTMQKIAPLFLLSYLSPSDTIFLIIIVSIILSCLVGSILGMNQTSLRKIMAFSSINHIAWMLTASAISENMLLLYIFFYCIISTSVALLFHSYQMFYFNHLFNQTELTNTTKMLLFMSLLSLGGLPPFSGFIPKWFLIQELMSAKLFLLLIFLLTTALVTLYFYLRIAVSFFTLSSPKMKQNLMMTVLSPSVTSMLMFTNLFGLLVPSLIICF</sequence>
<keyword evidence="9 18" id="KW-0999">Mitochondrion inner membrane</keyword>
<dbReference type="InterPro" id="IPR001750">
    <property type="entry name" value="ND/Mrp_TM"/>
</dbReference>
<feature type="transmembrane region" description="Helical" evidence="18">
    <location>
        <begin position="194"/>
        <end position="214"/>
    </location>
</feature>
<evidence type="ECO:0000256" key="7">
    <source>
        <dbReference type="ARBA" id="ARBA00022660"/>
    </source>
</evidence>
<evidence type="ECO:0000256" key="14">
    <source>
        <dbReference type="ARBA" id="ARBA00023075"/>
    </source>
</evidence>
<name>A0A3Q8B8M5_9EUCA</name>
<evidence type="ECO:0000313" key="20">
    <source>
        <dbReference type="EMBL" id="ASS30679.1"/>
    </source>
</evidence>
<feature type="transmembrane region" description="Helical" evidence="18">
    <location>
        <begin position="86"/>
        <end position="106"/>
    </location>
</feature>
<reference evidence="20" key="1">
    <citation type="journal article" date="2018" name="Mol. Phylogenet. Evol.">
        <title>ORDER within the chaos: Insights into phylogenetic relationships within the Anomura (Crustacea: Decapoda) from mitochondrial sequences and gene order rearrangements.</title>
        <authorList>
            <person name="Tan M.H."/>
            <person name="Gan H.M."/>
            <person name="Lee Y.P."/>
            <person name="Linton S."/>
            <person name="Grandjean F."/>
            <person name="Bartholomei-Santos M.L."/>
            <person name="Miller A.D."/>
            <person name="Austin C.M."/>
        </authorList>
    </citation>
    <scope>NUCLEOTIDE SEQUENCE</scope>
</reference>
<evidence type="ECO:0000256" key="1">
    <source>
        <dbReference type="ARBA" id="ARBA00003257"/>
    </source>
</evidence>
<evidence type="ECO:0000259" key="19">
    <source>
        <dbReference type="Pfam" id="PF00361"/>
    </source>
</evidence>
<comment type="similarity">
    <text evidence="3 18">Belongs to the complex I subunit 2 family.</text>
</comment>
<comment type="catalytic activity">
    <reaction evidence="17 18">
        <text>a ubiquinone + NADH + 5 H(+)(in) = a ubiquinol + NAD(+) + 4 H(+)(out)</text>
        <dbReference type="Rhea" id="RHEA:29091"/>
        <dbReference type="Rhea" id="RHEA-COMP:9565"/>
        <dbReference type="Rhea" id="RHEA-COMP:9566"/>
        <dbReference type="ChEBI" id="CHEBI:15378"/>
        <dbReference type="ChEBI" id="CHEBI:16389"/>
        <dbReference type="ChEBI" id="CHEBI:17976"/>
        <dbReference type="ChEBI" id="CHEBI:57540"/>
        <dbReference type="ChEBI" id="CHEBI:57945"/>
        <dbReference type="EC" id="7.1.1.2"/>
    </reaction>
</comment>
<feature type="transmembrane region" description="Helical" evidence="18">
    <location>
        <begin position="235"/>
        <end position="253"/>
    </location>
</feature>
<keyword evidence="13 18" id="KW-0520">NAD</keyword>
<feature type="transmembrane region" description="Helical" evidence="18">
    <location>
        <begin position="307"/>
        <end position="332"/>
    </location>
</feature>
<comment type="function">
    <text evidence="1">Core subunit of the mitochondrial membrane respiratory chain NADH dehydrogenase (Complex I) that is believed to belong to the minimal assembly required for catalysis. Complex I functions in the transfer of electrons from NADH to the respiratory chain. The immediate electron acceptor for the enzyme is believed to be ubiquinone.</text>
</comment>
<evidence type="ECO:0000256" key="11">
    <source>
        <dbReference type="ARBA" id="ARBA00022982"/>
    </source>
</evidence>
<keyword evidence="7 18" id="KW-0679">Respiratory chain</keyword>
<evidence type="ECO:0000256" key="17">
    <source>
        <dbReference type="ARBA" id="ARBA00049551"/>
    </source>
</evidence>
<feature type="transmembrane region" description="Helical" evidence="18">
    <location>
        <begin position="58"/>
        <end position="80"/>
    </location>
</feature>
<keyword evidence="14 18" id="KW-0830">Ubiquinone</keyword>
<dbReference type="GO" id="GO:0008137">
    <property type="term" value="F:NADH dehydrogenase (ubiquinone) activity"/>
    <property type="evidence" value="ECO:0007669"/>
    <property type="project" value="UniProtKB-EC"/>
</dbReference>
<feature type="transmembrane region" description="Helical" evidence="18">
    <location>
        <begin position="118"/>
        <end position="136"/>
    </location>
</feature>
<dbReference type="GO" id="GO:0005743">
    <property type="term" value="C:mitochondrial inner membrane"/>
    <property type="evidence" value="ECO:0007669"/>
    <property type="project" value="UniProtKB-SubCell"/>
</dbReference>
<evidence type="ECO:0000256" key="2">
    <source>
        <dbReference type="ARBA" id="ARBA00004448"/>
    </source>
</evidence>
<feature type="domain" description="NADH:quinone oxidoreductase/Mrp antiporter transmembrane" evidence="19">
    <location>
        <begin position="24"/>
        <end position="81"/>
    </location>
</feature>
<evidence type="ECO:0000256" key="16">
    <source>
        <dbReference type="ARBA" id="ARBA00023136"/>
    </source>
</evidence>
<keyword evidence="15 18" id="KW-0496">Mitochondrion</keyword>